<evidence type="ECO:0000313" key="2">
    <source>
        <dbReference type="Proteomes" id="UP000887013"/>
    </source>
</evidence>
<dbReference type="OrthoDB" id="6433840at2759"/>
<dbReference type="AlphaFoldDB" id="A0A8X6QDZ8"/>
<dbReference type="EMBL" id="BMAW01127542">
    <property type="protein sequence ID" value="GFU21548.1"/>
    <property type="molecule type" value="Genomic_DNA"/>
</dbReference>
<name>A0A8X6QDZ8_NEPPI</name>
<gene>
    <name evidence="1" type="ORF">NPIL_376681</name>
</gene>
<accession>A0A8X6QDZ8</accession>
<dbReference type="Proteomes" id="UP000887013">
    <property type="component" value="Unassembled WGS sequence"/>
</dbReference>
<reference evidence="1" key="1">
    <citation type="submission" date="2020-08" db="EMBL/GenBank/DDBJ databases">
        <title>Multicomponent nature underlies the extraordinary mechanical properties of spider dragline silk.</title>
        <authorList>
            <person name="Kono N."/>
            <person name="Nakamura H."/>
            <person name="Mori M."/>
            <person name="Yoshida Y."/>
            <person name="Ohtoshi R."/>
            <person name="Malay A.D."/>
            <person name="Moran D.A.P."/>
            <person name="Tomita M."/>
            <person name="Numata K."/>
            <person name="Arakawa K."/>
        </authorList>
    </citation>
    <scope>NUCLEOTIDE SEQUENCE</scope>
</reference>
<comment type="caution">
    <text evidence="1">The sequence shown here is derived from an EMBL/GenBank/DDBJ whole genome shotgun (WGS) entry which is preliminary data.</text>
</comment>
<proteinExistence type="predicted"/>
<sequence length="116" mass="13269">MAFVNNKIVRSTFTLHEEGDHDKLEVVYTNLWKKSAHFKVVSLFSPPKEVPNLYEITNLSQNRNAKNRSTKAIDRSVHNLLDFSGLFQIPSEPTFLTFGGYTSSPDLILVYANFNF</sequence>
<evidence type="ECO:0000313" key="1">
    <source>
        <dbReference type="EMBL" id="GFU21548.1"/>
    </source>
</evidence>
<protein>
    <submittedName>
        <fullName evidence="1">Uncharacterized protein</fullName>
    </submittedName>
</protein>
<organism evidence="1 2">
    <name type="scientific">Nephila pilipes</name>
    <name type="common">Giant wood spider</name>
    <name type="synonym">Nephila maculata</name>
    <dbReference type="NCBI Taxonomy" id="299642"/>
    <lineage>
        <taxon>Eukaryota</taxon>
        <taxon>Metazoa</taxon>
        <taxon>Ecdysozoa</taxon>
        <taxon>Arthropoda</taxon>
        <taxon>Chelicerata</taxon>
        <taxon>Arachnida</taxon>
        <taxon>Araneae</taxon>
        <taxon>Araneomorphae</taxon>
        <taxon>Entelegynae</taxon>
        <taxon>Araneoidea</taxon>
        <taxon>Nephilidae</taxon>
        <taxon>Nephila</taxon>
    </lineage>
</organism>
<keyword evidence="2" id="KW-1185">Reference proteome</keyword>